<dbReference type="eggNOG" id="ENOG5031B9X">
    <property type="taxonomic scope" value="Bacteria"/>
</dbReference>
<evidence type="ECO:0000313" key="3">
    <source>
        <dbReference type="Proteomes" id="UP000007844"/>
    </source>
</evidence>
<organism evidence="2 3">
    <name type="scientific">Desulfocurvibacter africanus subsp. africanus str. Walvis Bay</name>
    <dbReference type="NCBI Taxonomy" id="690850"/>
    <lineage>
        <taxon>Bacteria</taxon>
        <taxon>Pseudomonadati</taxon>
        <taxon>Thermodesulfobacteriota</taxon>
        <taxon>Desulfovibrionia</taxon>
        <taxon>Desulfovibrionales</taxon>
        <taxon>Desulfovibrionaceae</taxon>
        <taxon>Desulfocurvibacter</taxon>
    </lineage>
</organism>
<sequence>MRVTGDGGGGRPGQGFSGGDRATDFRRSHRVGQIVRGVALRTEPNQTGQAALPHLANFSWLRIDGHELLANVGRNVATGEILILRIDALEPDIILRELRGDSAAGVALSRLVPTFRAARDRFEALLCGLPDWPDALLAVSAHGRQACFNEMLQADMSLLETYLGVLELETALDVHLASAHVAPHGAALPEASGRQSLRFAYRPWLLPGFRQCELLTSTATEPLDYPSAMRETRLSFDCPGLGQGELRLLRKHPQAGFRIGLAAPKAAQALSSSLQACAEALAQHVPADFLGVFRLSGPTGLAALLDADTPITYGRRI</sequence>
<dbReference type="RefSeq" id="WP_014258358.1">
    <property type="nucleotide sequence ID" value="NC_016629.1"/>
</dbReference>
<dbReference type="KEGG" id="daf:Desaf_0128"/>
<name>F3YTV7_DESAF</name>
<dbReference type="AlphaFoldDB" id="F3YTV7"/>
<accession>F3YTV7</accession>
<evidence type="ECO:0000256" key="1">
    <source>
        <dbReference type="SAM" id="MobiDB-lite"/>
    </source>
</evidence>
<dbReference type="STRING" id="690850.Desaf_0128"/>
<protein>
    <submittedName>
        <fullName evidence="2">Uncharacterized protein</fullName>
    </submittedName>
</protein>
<proteinExistence type="predicted"/>
<feature type="region of interest" description="Disordered" evidence="1">
    <location>
        <begin position="1"/>
        <end position="23"/>
    </location>
</feature>
<gene>
    <name evidence="2" type="ORF">Desaf_0128</name>
</gene>
<keyword evidence="3" id="KW-1185">Reference proteome</keyword>
<dbReference type="HOGENOM" id="CLU_876395_0_0_7"/>
<evidence type="ECO:0000313" key="2">
    <source>
        <dbReference type="EMBL" id="EGJ48488.1"/>
    </source>
</evidence>
<dbReference type="EMBL" id="CP003221">
    <property type="protein sequence ID" value="EGJ48488.1"/>
    <property type="molecule type" value="Genomic_DNA"/>
</dbReference>
<dbReference type="Proteomes" id="UP000007844">
    <property type="component" value="Chromosome"/>
</dbReference>
<reference evidence="2 3" key="1">
    <citation type="journal article" date="2011" name="J. Bacteriol.">
        <title>Genome sequence of the mercury-methylating and pleomorphic Desulfovibrio africanus Strain Walvis Bay.</title>
        <authorList>
            <person name="Brown S.D."/>
            <person name="Wall J.D."/>
            <person name="Kucken A.M."/>
            <person name="Gilmour C.C."/>
            <person name="Podar M."/>
            <person name="Brandt C.C."/>
            <person name="Teshima H."/>
            <person name="Detter J.C."/>
            <person name="Han C.S."/>
            <person name="Land M.L."/>
            <person name="Lucas S."/>
            <person name="Han J."/>
            <person name="Pennacchio L."/>
            <person name="Nolan M."/>
            <person name="Pitluck S."/>
            <person name="Woyke T."/>
            <person name="Goodwin L."/>
            <person name="Palumbo A.V."/>
            <person name="Elias D.A."/>
        </authorList>
    </citation>
    <scope>NUCLEOTIDE SEQUENCE [LARGE SCALE GENOMIC DNA]</scope>
    <source>
        <strain evidence="2 3">Walvis Bay</strain>
    </source>
</reference>
<feature type="compositionally biased region" description="Gly residues" evidence="1">
    <location>
        <begin position="1"/>
        <end position="18"/>
    </location>
</feature>